<evidence type="ECO:0000256" key="6">
    <source>
        <dbReference type="SAM" id="Phobius"/>
    </source>
</evidence>
<feature type="transmembrane region" description="Helical" evidence="6">
    <location>
        <begin position="103"/>
        <end position="129"/>
    </location>
</feature>
<dbReference type="AlphaFoldDB" id="A0A4P9XVQ2"/>
<keyword evidence="8" id="KW-1185">Reference proteome</keyword>
<feature type="transmembrane region" description="Helical" evidence="6">
    <location>
        <begin position="31"/>
        <end position="49"/>
    </location>
</feature>
<evidence type="ECO:0000256" key="3">
    <source>
        <dbReference type="ARBA" id="ARBA00022692"/>
    </source>
</evidence>
<accession>A0A4P9XVQ2</accession>
<dbReference type="GO" id="GO:0061024">
    <property type="term" value="P:membrane organization"/>
    <property type="evidence" value="ECO:0007669"/>
    <property type="project" value="TreeGrafter"/>
</dbReference>
<keyword evidence="3 6" id="KW-0812">Transmembrane</keyword>
<dbReference type="InterPro" id="IPR051645">
    <property type="entry name" value="PER33/POM33_regulator"/>
</dbReference>
<dbReference type="GO" id="GO:0016020">
    <property type="term" value="C:membrane"/>
    <property type="evidence" value="ECO:0007669"/>
    <property type="project" value="UniProtKB-SubCell"/>
</dbReference>
<evidence type="ECO:0000313" key="7">
    <source>
        <dbReference type="EMBL" id="RKP09691.1"/>
    </source>
</evidence>
<reference evidence="8" key="1">
    <citation type="journal article" date="2018" name="Nat. Microbiol.">
        <title>Leveraging single-cell genomics to expand the fungal tree of life.</title>
        <authorList>
            <person name="Ahrendt S.R."/>
            <person name="Quandt C.A."/>
            <person name="Ciobanu D."/>
            <person name="Clum A."/>
            <person name="Salamov A."/>
            <person name="Andreopoulos B."/>
            <person name="Cheng J.F."/>
            <person name="Woyke T."/>
            <person name="Pelin A."/>
            <person name="Henrissat B."/>
            <person name="Reynolds N.K."/>
            <person name="Benny G.L."/>
            <person name="Smith M.E."/>
            <person name="James T.Y."/>
            <person name="Grigoriev I.V."/>
        </authorList>
    </citation>
    <scope>NUCLEOTIDE SEQUENCE [LARGE SCALE GENOMIC DNA]</scope>
    <source>
        <strain evidence="8">RSA 1356</strain>
    </source>
</reference>
<dbReference type="OrthoDB" id="5581259at2759"/>
<comment type="subcellular location">
    <subcellularLocation>
        <location evidence="1">Membrane</location>
        <topology evidence="1">Multi-pass membrane protein</topology>
    </subcellularLocation>
</comment>
<sequence length="278" mass="31209">MAATSSNAGRAARPIPPLTDRLLHMVMHLQFAWWIGHVSVVMNTALFYLCYFTNYDDIALPAYYTALLSAVLSYAVAGYKSMGKPQLNMAYAAQLSSNDSVQYLILALIWYSQPAMIVTLVPFAIFAGLHSLTYFNNTLVPALMPSAVNATDANRPWLARMSGRAEHLARQHYVTAMNFVARWEAAVILAWVLLQTILFQISFFTPMFYSTFLRNRYAVSSYHQDAFRNMRVLLDRQLVENPGTNAGLRKLYVTLRDFVSSLAVPQYAAQPQQAGAAR</sequence>
<dbReference type="Proteomes" id="UP000271241">
    <property type="component" value="Unassembled WGS sequence"/>
</dbReference>
<dbReference type="Pfam" id="PF03661">
    <property type="entry name" value="TMEM33_Pom33"/>
    <property type="match status" value="1"/>
</dbReference>
<organism evidence="7 8">
    <name type="scientific">Thamnocephalis sphaerospora</name>
    <dbReference type="NCBI Taxonomy" id="78915"/>
    <lineage>
        <taxon>Eukaryota</taxon>
        <taxon>Fungi</taxon>
        <taxon>Fungi incertae sedis</taxon>
        <taxon>Zoopagomycota</taxon>
        <taxon>Zoopagomycotina</taxon>
        <taxon>Zoopagomycetes</taxon>
        <taxon>Zoopagales</taxon>
        <taxon>Sigmoideomycetaceae</taxon>
        <taxon>Thamnocephalis</taxon>
    </lineage>
</organism>
<evidence type="ECO:0000256" key="4">
    <source>
        <dbReference type="ARBA" id="ARBA00022989"/>
    </source>
</evidence>
<dbReference type="PANTHER" id="PTHR12703:SF4">
    <property type="entry name" value="TRANSMEMBRANE PROTEIN 33"/>
    <property type="match status" value="1"/>
</dbReference>
<proteinExistence type="inferred from homology"/>
<gene>
    <name evidence="7" type="ORF">THASP1DRAFT_28520</name>
</gene>
<dbReference type="STRING" id="78915.A0A4P9XVQ2"/>
<evidence type="ECO:0000313" key="8">
    <source>
        <dbReference type="Proteomes" id="UP000271241"/>
    </source>
</evidence>
<dbReference type="EMBL" id="KZ992495">
    <property type="protein sequence ID" value="RKP09691.1"/>
    <property type="molecule type" value="Genomic_DNA"/>
</dbReference>
<feature type="transmembrane region" description="Helical" evidence="6">
    <location>
        <begin position="185"/>
        <end position="209"/>
    </location>
</feature>
<evidence type="ECO:0000256" key="5">
    <source>
        <dbReference type="ARBA" id="ARBA00023136"/>
    </source>
</evidence>
<dbReference type="GO" id="GO:0071786">
    <property type="term" value="P:endoplasmic reticulum tubular network organization"/>
    <property type="evidence" value="ECO:0007669"/>
    <property type="project" value="TreeGrafter"/>
</dbReference>
<protein>
    <submittedName>
        <fullName evidence="7">Uncharacterized protein</fullName>
    </submittedName>
</protein>
<evidence type="ECO:0000256" key="1">
    <source>
        <dbReference type="ARBA" id="ARBA00004141"/>
    </source>
</evidence>
<evidence type="ECO:0000256" key="2">
    <source>
        <dbReference type="ARBA" id="ARBA00007322"/>
    </source>
</evidence>
<dbReference type="InterPro" id="IPR005344">
    <property type="entry name" value="TMEM33/Pom33"/>
</dbReference>
<keyword evidence="4 6" id="KW-1133">Transmembrane helix</keyword>
<feature type="transmembrane region" description="Helical" evidence="6">
    <location>
        <begin position="61"/>
        <end position="82"/>
    </location>
</feature>
<name>A0A4P9XVQ2_9FUNG</name>
<dbReference type="GO" id="GO:0005783">
    <property type="term" value="C:endoplasmic reticulum"/>
    <property type="evidence" value="ECO:0007669"/>
    <property type="project" value="TreeGrafter"/>
</dbReference>
<dbReference type="PANTHER" id="PTHR12703">
    <property type="entry name" value="TRANSMEMBRANE PROTEIN 33"/>
    <property type="match status" value="1"/>
</dbReference>
<comment type="similarity">
    <text evidence="2">Belongs to the PER33/POM33 family.</text>
</comment>
<keyword evidence="5 6" id="KW-0472">Membrane</keyword>